<comment type="subcellular location">
    <subcellularLocation>
        <location evidence="10 11">Cytoplasm</location>
    </subcellularLocation>
</comment>
<dbReference type="PANTHER" id="PTHR43024:SF1">
    <property type="entry name" value="UDP-N-ACETYLMURAMOYL-TRIPEPTIDE--D-ALANYL-D-ALANINE LIGASE"/>
    <property type="match status" value="1"/>
</dbReference>
<evidence type="ECO:0000256" key="5">
    <source>
        <dbReference type="ARBA" id="ARBA00022840"/>
    </source>
</evidence>
<dbReference type="SUPFAM" id="SSF53244">
    <property type="entry name" value="MurD-like peptide ligases, peptide-binding domain"/>
    <property type="match status" value="1"/>
</dbReference>
<dbReference type="GO" id="GO:0051301">
    <property type="term" value="P:cell division"/>
    <property type="evidence" value="ECO:0007669"/>
    <property type="project" value="UniProtKB-KW"/>
</dbReference>
<dbReference type="Pfam" id="PF01225">
    <property type="entry name" value="Mur_ligase"/>
    <property type="match status" value="1"/>
</dbReference>
<name>A0A7G9WC90_ALKCA</name>
<keyword evidence="9 10" id="KW-0961">Cell wall biogenesis/degradation</keyword>
<keyword evidence="3 10" id="KW-0132">Cell division</keyword>
<dbReference type="RefSeq" id="WP_213166694.1">
    <property type="nucleotide sequence ID" value="NZ_CP058559.1"/>
</dbReference>
<keyword evidence="6 10" id="KW-0133">Cell shape</keyword>
<dbReference type="InterPro" id="IPR036565">
    <property type="entry name" value="Mur-like_cat_sf"/>
</dbReference>
<evidence type="ECO:0000256" key="11">
    <source>
        <dbReference type="RuleBase" id="RU004136"/>
    </source>
</evidence>
<keyword evidence="4 10" id="KW-0547">Nucleotide-binding</keyword>
<evidence type="ECO:0000256" key="1">
    <source>
        <dbReference type="ARBA" id="ARBA00022490"/>
    </source>
</evidence>
<dbReference type="EC" id="6.3.2.10" evidence="10 11"/>
<dbReference type="Gene3D" id="3.40.1390.10">
    <property type="entry name" value="MurE/MurF, N-terminal domain"/>
    <property type="match status" value="1"/>
</dbReference>
<dbReference type="GO" id="GO:0047480">
    <property type="term" value="F:UDP-N-acetylmuramoyl-tripeptide-D-alanyl-D-alanine ligase activity"/>
    <property type="evidence" value="ECO:0007669"/>
    <property type="project" value="UniProtKB-UniRule"/>
</dbReference>
<dbReference type="GO" id="GO:0008360">
    <property type="term" value="P:regulation of cell shape"/>
    <property type="evidence" value="ECO:0007669"/>
    <property type="project" value="UniProtKB-KW"/>
</dbReference>
<evidence type="ECO:0000313" key="15">
    <source>
        <dbReference type="EMBL" id="QNO16302.1"/>
    </source>
</evidence>
<evidence type="ECO:0000256" key="6">
    <source>
        <dbReference type="ARBA" id="ARBA00022960"/>
    </source>
</evidence>
<comment type="similarity">
    <text evidence="10">Belongs to the MurCDEF family. MurF subfamily.</text>
</comment>
<dbReference type="UniPathway" id="UPA00219"/>
<dbReference type="InterPro" id="IPR005863">
    <property type="entry name" value="UDP-N-AcMur_synth"/>
</dbReference>
<dbReference type="AlphaFoldDB" id="A0A7G9WC90"/>
<comment type="catalytic activity">
    <reaction evidence="10 11">
        <text>D-alanyl-D-alanine + UDP-N-acetyl-alpha-D-muramoyl-L-alanyl-gamma-D-glutamyl-meso-2,6-diaminopimelate + ATP = UDP-N-acetyl-alpha-D-muramoyl-L-alanyl-gamma-D-glutamyl-meso-2,6-diaminopimeloyl-D-alanyl-D-alanine + ADP + phosphate + H(+)</text>
        <dbReference type="Rhea" id="RHEA:28374"/>
        <dbReference type="ChEBI" id="CHEBI:15378"/>
        <dbReference type="ChEBI" id="CHEBI:30616"/>
        <dbReference type="ChEBI" id="CHEBI:43474"/>
        <dbReference type="ChEBI" id="CHEBI:57822"/>
        <dbReference type="ChEBI" id="CHEBI:61386"/>
        <dbReference type="ChEBI" id="CHEBI:83905"/>
        <dbReference type="ChEBI" id="CHEBI:456216"/>
        <dbReference type="EC" id="6.3.2.10"/>
    </reaction>
</comment>
<keyword evidence="5 10" id="KW-0067">ATP-binding</keyword>
<dbReference type="Gene3D" id="3.40.1190.10">
    <property type="entry name" value="Mur-like, catalytic domain"/>
    <property type="match status" value="1"/>
</dbReference>
<keyword evidence="8 10" id="KW-0131">Cell cycle</keyword>
<accession>A0A7G9WC90</accession>
<evidence type="ECO:0000256" key="3">
    <source>
        <dbReference type="ARBA" id="ARBA00022618"/>
    </source>
</evidence>
<feature type="domain" description="Mur ligase central" evidence="14">
    <location>
        <begin position="110"/>
        <end position="294"/>
    </location>
</feature>
<evidence type="ECO:0000256" key="2">
    <source>
        <dbReference type="ARBA" id="ARBA00022598"/>
    </source>
</evidence>
<sequence length="459" mass="50367">MRLTVNEIVDFTNGELLTNNGGIVIESCVIDSRKASPNSMFVPFVGENVDGYSYIKSAIEKGCKCVLIESERYLDKDLNCQFILVENNQSALQKLAERYREKLSTFVIGVTGSNGKTTTKDLVASIAKGKGKTLKTLGNLNNELGLPLMILQCEPHHEIAVLEMGMSQLGEIDLLSKIGKPNVGIITNIGESHLEHLKTKDNILKAKSEIFNHMSQDGVAIINGDDEYLKKIYSQLPRRITYGLSKENDLCAYNITSYNHKTTFQVKGLGYDFSASIPLLGDHNVINSLAAIAVGHVLKLDEKLIIQGLVSPEMTSMRTEIINLRDDLVVINDCYNASETSTLAALKVLKEYKGASGRKIAILGDMLELGDYSEEAHFNVGAFAASNNVSTIIAIGQFSGDILKGAQGQGFEGEMAKYKDSHEAARNIMHHIRQADTVLVKGSRGVKMEEIVAMIKEEF</sequence>
<dbReference type="GO" id="GO:0071555">
    <property type="term" value="P:cell wall organization"/>
    <property type="evidence" value="ECO:0007669"/>
    <property type="project" value="UniProtKB-KW"/>
</dbReference>
<dbReference type="Gene3D" id="3.90.190.20">
    <property type="entry name" value="Mur ligase, C-terminal domain"/>
    <property type="match status" value="1"/>
</dbReference>
<keyword evidence="7 10" id="KW-0573">Peptidoglycan synthesis</keyword>
<dbReference type="SUPFAM" id="SSF53623">
    <property type="entry name" value="MurD-like peptide ligases, catalytic domain"/>
    <property type="match status" value="1"/>
</dbReference>
<evidence type="ECO:0000256" key="7">
    <source>
        <dbReference type="ARBA" id="ARBA00022984"/>
    </source>
</evidence>
<comment type="function">
    <text evidence="10 11">Involved in cell wall formation. Catalyzes the final step in the synthesis of UDP-N-acetylmuramoyl-pentapeptide, the precursor of murein.</text>
</comment>
<organism evidence="15 16">
    <name type="scientific">Alkalicella caledoniensis</name>
    <dbReference type="NCBI Taxonomy" id="2731377"/>
    <lineage>
        <taxon>Bacteria</taxon>
        <taxon>Bacillati</taxon>
        <taxon>Bacillota</taxon>
        <taxon>Clostridia</taxon>
        <taxon>Eubacteriales</taxon>
        <taxon>Proteinivoracaceae</taxon>
        <taxon>Alkalicella</taxon>
    </lineage>
</organism>
<dbReference type="InterPro" id="IPR004101">
    <property type="entry name" value="Mur_ligase_C"/>
</dbReference>
<dbReference type="InterPro" id="IPR051046">
    <property type="entry name" value="MurCDEF_CellWall_CoF430Synth"/>
</dbReference>
<dbReference type="HAMAP" id="MF_02019">
    <property type="entry name" value="MurF"/>
    <property type="match status" value="1"/>
</dbReference>
<dbReference type="PANTHER" id="PTHR43024">
    <property type="entry name" value="UDP-N-ACETYLMURAMOYL-TRIPEPTIDE--D-ALANYL-D-ALANINE LIGASE"/>
    <property type="match status" value="1"/>
</dbReference>
<dbReference type="NCBIfam" id="TIGR01143">
    <property type="entry name" value="murF"/>
    <property type="match status" value="1"/>
</dbReference>
<dbReference type="InterPro" id="IPR035911">
    <property type="entry name" value="MurE/MurF_N"/>
</dbReference>
<dbReference type="Proteomes" id="UP000516160">
    <property type="component" value="Chromosome"/>
</dbReference>
<dbReference type="EMBL" id="CP058559">
    <property type="protein sequence ID" value="QNO16302.1"/>
    <property type="molecule type" value="Genomic_DNA"/>
</dbReference>
<dbReference type="InterPro" id="IPR013221">
    <property type="entry name" value="Mur_ligase_cen"/>
</dbReference>
<evidence type="ECO:0000256" key="4">
    <source>
        <dbReference type="ARBA" id="ARBA00022741"/>
    </source>
</evidence>
<dbReference type="Pfam" id="PF08245">
    <property type="entry name" value="Mur_ligase_M"/>
    <property type="match status" value="1"/>
</dbReference>
<dbReference type="InterPro" id="IPR036615">
    <property type="entry name" value="Mur_ligase_C_dom_sf"/>
</dbReference>
<dbReference type="KEGG" id="acae:HYG86_16750"/>
<evidence type="ECO:0000259" key="14">
    <source>
        <dbReference type="Pfam" id="PF08245"/>
    </source>
</evidence>
<comment type="pathway">
    <text evidence="10 11">Cell wall biogenesis; peptidoglycan biosynthesis.</text>
</comment>
<feature type="domain" description="Mur ligase N-terminal catalytic" evidence="12">
    <location>
        <begin position="25"/>
        <end position="97"/>
    </location>
</feature>
<gene>
    <name evidence="10" type="primary">murF</name>
    <name evidence="15" type="ORF">HYG86_16750</name>
</gene>
<evidence type="ECO:0000259" key="13">
    <source>
        <dbReference type="Pfam" id="PF02875"/>
    </source>
</evidence>
<evidence type="ECO:0000256" key="8">
    <source>
        <dbReference type="ARBA" id="ARBA00023306"/>
    </source>
</evidence>
<dbReference type="GO" id="GO:0005737">
    <property type="term" value="C:cytoplasm"/>
    <property type="evidence" value="ECO:0007669"/>
    <property type="project" value="UniProtKB-SubCell"/>
</dbReference>
<evidence type="ECO:0000259" key="12">
    <source>
        <dbReference type="Pfam" id="PF01225"/>
    </source>
</evidence>
<dbReference type="SUPFAM" id="SSF63418">
    <property type="entry name" value="MurE/MurF N-terminal domain"/>
    <property type="match status" value="1"/>
</dbReference>
<dbReference type="GO" id="GO:0005524">
    <property type="term" value="F:ATP binding"/>
    <property type="evidence" value="ECO:0007669"/>
    <property type="project" value="UniProtKB-UniRule"/>
</dbReference>
<dbReference type="Pfam" id="PF02875">
    <property type="entry name" value="Mur_ligase_C"/>
    <property type="match status" value="1"/>
</dbReference>
<proteinExistence type="inferred from homology"/>
<evidence type="ECO:0000256" key="9">
    <source>
        <dbReference type="ARBA" id="ARBA00023316"/>
    </source>
</evidence>
<keyword evidence="16" id="KW-1185">Reference proteome</keyword>
<protein>
    <recommendedName>
        <fullName evidence="10 11">UDP-N-acetylmuramoyl-tripeptide--D-alanyl-D-alanine ligase</fullName>
        <ecNumber evidence="10 11">6.3.2.10</ecNumber>
    </recommendedName>
    <alternativeName>
        <fullName evidence="10">D-alanyl-D-alanine-adding enzyme</fullName>
    </alternativeName>
</protein>
<reference evidence="15 16" key="1">
    <citation type="submission" date="2020-07" db="EMBL/GenBank/DDBJ databases">
        <title>Alkalicella. sp. LB2 genome.</title>
        <authorList>
            <person name="Postec A."/>
            <person name="Quemeneur M."/>
        </authorList>
    </citation>
    <scope>NUCLEOTIDE SEQUENCE [LARGE SCALE GENOMIC DNA]</scope>
    <source>
        <strain evidence="15 16">LB2</strain>
    </source>
</reference>
<evidence type="ECO:0000256" key="10">
    <source>
        <dbReference type="HAMAP-Rule" id="MF_02019"/>
    </source>
</evidence>
<keyword evidence="1 10" id="KW-0963">Cytoplasm</keyword>
<feature type="domain" description="Mur ligase C-terminal" evidence="13">
    <location>
        <begin position="317"/>
        <end position="444"/>
    </location>
</feature>
<evidence type="ECO:0000313" key="16">
    <source>
        <dbReference type="Proteomes" id="UP000516160"/>
    </source>
</evidence>
<dbReference type="InterPro" id="IPR000713">
    <property type="entry name" value="Mur_ligase_N"/>
</dbReference>
<feature type="binding site" evidence="10">
    <location>
        <begin position="112"/>
        <end position="118"/>
    </location>
    <ligand>
        <name>ATP</name>
        <dbReference type="ChEBI" id="CHEBI:30616"/>
    </ligand>
</feature>
<dbReference type="GO" id="GO:0009252">
    <property type="term" value="P:peptidoglycan biosynthetic process"/>
    <property type="evidence" value="ECO:0007669"/>
    <property type="project" value="UniProtKB-UniRule"/>
</dbReference>
<keyword evidence="2 10" id="KW-0436">Ligase</keyword>